<organism evidence="8 9">
    <name type="scientific">Filobasidium floriforme</name>
    <dbReference type="NCBI Taxonomy" id="5210"/>
    <lineage>
        <taxon>Eukaryota</taxon>
        <taxon>Fungi</taxon>
        <taxon>Dikarya</taxon>
        <taxon>Basidiomycota</taxon>
        <taxon>Agaricomycotina</taxon>
        <taxon>Tremellomycetes</taxon>
        <taxon>Filobasidiales</taxon>
        <taxon>Filobasidiaceae</taxon>
        <taxon>Filobasidium</taxon>
    </lineage>
</organism>
<evidence type="ECO:0000256" key="2">
    <source>
        <dbReference type="ARBA" id="ARBA00007117"/>
    </source>
</evidence>
<feature type="region of interest" description="Disordered" evidence="7">
    <location>
        <begin position="123"/>
        <end position="378"/>
    </location>
</feature>
<proteinExistence type="inferred from homology"/>
<feature type="compositionally biased region" description="Low complexity" evidence="7">
    <location>
        <begin position="840"/>
        <end position="854"/>
    </location>
</feature>
<evidence type="ECO:0000256" key="3">
    <source>
        <dbReference type="ARBA" id="ARBA00022853"/>
    </source>
</evidence>
<dbReference type="GO" id="GO:0006325">
    <property type="term" value="P:chromatin organization"/>
    <property type="evidence" value="ECO:0007669"/>
    <property type="project" value="UniProtKB-KW"/>
</dbReference>
<feature type="region of interest" description="Disordered" evidence="7">
    <location>
        <begin position="1"/>
        <end position="20"/>
    </location>
</feature>
<dbReference type="GO" id="GO:0005634">
    <property type="term" value="C:nucleus"/>
    <property type="evidence" value="ECO:0007669"/>
    <property type="project" value="UniProtKB-SubCell"/>
</dbReference>
<dbReference type="Proteomes" id="UP000812966">
    <property type="component" value="Unassembled WGS sequence"/>
</dbReference>
<feature type="region of interest" description="Disordered" evidence="7">
    <location>
        <begin position="90"/>
        <end position="109"/>
    </location>
</feature>
<feature type="compositionally biased region" description="Polar residues" evidence="7">
    <location>
        <begin position="780"/>
        <end position="803"/>
    </location>
</feature>
<dbReference type="GO" id="GO:0035267">
    <property type="term" value="C:NuA4 histone acetyltransferase complex"/>
    <property type="evidence" value="ECO:0007669"/>
    <property type="project" value="TreeGrafter"/>
</dbReference>
<evidence type="ECO:0000313" key="9">
    <source>
        <dbReference type="Proteomes" id="UP000812966"/>
    </source>
</evidence>
<protein>
    <submittedName>
        <fullName evidence="8">Uncharacterized protein</fullName>
    </submittedName>
</protein>
<feature type="compositionally biased region" description="Pro residues" evidence="7">
    <location>
        <begin position="885"/>
        <end position="896"/>
    </location>
</feature>
<feature type="compositionally biased region" description="Low complexity" evidence="7">
    <location>
        <begin position="994"/>
        <end position="1005"/>
    </location>
</feature>
<comment type="subcellular location">
    <subcellularLocation>
        <location evidence="1">Nucleus</location>
    </subcellularLocation>
</comment>
<feature type="compositionally biased region" description="Polar residues" evidence="7">
    <location>
        <begin position="322"/>
        <end position="340"/>
    </location>
</feature>
<feature type="compositionally biased region" description="Low complexity" evidence="7">
    <location>
        <begin position="1122"/>
        <end position="1139"/>
    </location>
</feature>
<reference evidence="8" key="1">
    <citation type="submission" date="2020-04" db="EMBL/GenBank/DDBJ databases">
        <title>Analysis of mating type loci in Filobasidium floriforme.</title>
        <authorList>
            <person name="Nowrousian M."/>
        </authorList>
    </citation>
    <scope>NUCLEOTIDE SEQUENCE</scope>
    <source>
        <strain evidence="8">CBS 6242</strain>
    </source>
</reference>
<sequence>MDRDRDVGPGNAESSSSRSRQVQSLSDVDLELAFLRCLPFARPVGKHRHFRMIALQTKIRDMTGVVLVFEDIWAKLGELYSLDDLDEMASSSASFPSSPRTLSPLPRHPNEFAFDLDFDTMFSSEDEAEPPPDPIYKQDQGTSKDKSTPTMKTGGKRARQSSSESLSPAPDLPVVLVANDADDEDKEKEKGRRGNKRGRRSDPAEERAKSNGTAGTSGRGRRGGGDQSMSVRGRSRSNVSETPSVSMMTSGHGQSSRINNLKGKQRESRMSTLASPAPEHGTDSWVYPALYPYPLPLTSMDPSRQPTPVPTDSRPKARHSRTSFTPSTATATKPSNTNKRFSAGGASDTAQPSDSSSTQRYYERNRINPPAYLSLPSGSASADLINSRFFGNEFALPLFADPEVVAEWNGQVRGSKSEVDEDMEGKSTGLLEQLQDAQEWTEMVYERPGRSWTGGTNVRGKSVGPEKTSDPELMTYEVKKEAIDESEQDDTKKTEPTIPEPEVGLKNAMTEGTADAGEADDPTSPQKQMQVDIDMDQVEAEAEAEMDVDMQLMGDEGDQKDSAHQAIQAEQASIALVTEDLNETALDVQMDEPEPLDEPDDVVVANEDREKSPMGSRPAERRSSLAALLAPVPAELDDRGNGGRAEQSGVQGTIQPDEEEDLDPEFRGMTASEPVSREVATSVPVMTRQQAMSIEVPSSSTSIPLPEISSVRPSQPRSPEQQDDRRTSARRSSGRRLHSSSPRESGSLQSSIPFMLNPVDQDVPPSPNGHGSGLPGALPSATSAGNFSAPLTSASSVRRTSFPQPMPYQNPMPVNLESQLISPQGFHIVPRTPSHTGRFSLELPSTPLTPLGPSQRTEAKLAPRSPTPPRMSTGPADLPSGPFIDPFPPVSLPTPSPSVSIDEAKEDIETDDMPQTPATSPMVVEPSKVPETMKTRKKPSVDLALVTVPSSSRSRSTESPERPTRAGRTTARSNSVRGRGASRGHSRARDTSSARRSTQSTASSTPQRVKSPPPVQSTRPRPKQAKRLQSINEGATNGESAGSSKRQNSGRPSLTTLPGNRIDRPMPPVSRQSTSNSDLRLASQLSYEDDTTDHHSAVGSEDELALKPKETKKKKHSPPQPEQQQQHQQSQPSGSSGTGKDVKKKPKTQPTQPPPSQPIGPTGPAKATRSTDTNPPKSTRRMTRSKR</sequence>
<keyword evidence="3" id="KW-0156">Chromatin regulator</keyword>
<feature type="compositionally biased region" description="Polar residues" evidence="7">
    <location>
        <begin position="348"/>
        <end position="360"/>
    </location>
</feature>
<keyword evidence="5" id="KW-0804">Transcription</keyword>
<feature type="compositionally biased region" description="Polar residues" evidence="7">
    <location>
        <begin position="1027"/>
        <end position="1058"/>
    </location>
</feature>
<dbReference type="GO" id="GO:0006357">
    <property type="term" value="P:regulation of transcription by RNA polymerase II"/>
    <property type="evidence" value="ECO:0007669"/>
    <property type="project" value="TreeGrafter"/>
</dbReference>
<dbReference type="PANTHER" id="PTHR13581">
    <property type="entry name" value="MRG-BINDING PROTEIN"/>
    <property type="match status" value="1"/>
</dbReference>
<evidence type="ECO:0000256" key="6">
    <source>
        <dbReference type="ARBA" id="ARBA00023242"/>
    </source>
</evidence>
<keyword evidence="4" id="KW-0805">Transcription regulation</keyword>
<dbReference type="EMBL" id="JABELV010000037">
    <property type="protein sequence ID" value="KAG7562175.1"/>
    <property type="molecule type" value="Genomic_DNA"/>
</dbReference>
<feature type="compositionally biased region" description="Polar residues" evidence="7">
    <location>
        <begin position="1070"/>
        <end position="1086"/>
    </location>
</feature>
<feature type="compositionally biased region" description="Polar residues" evidence="7">
    <location>
        <begin position="1168"/>
        <end position="1177"/>
    </location>
</feature>
<dbReference type="Pfam" id="PF07904">
    <property type="entry name" value="Eaf7"/>
    <property type="match status" value="1"/>
</dbReference>
<feature type="region of interest" description="Disordered" evidence="7">
    <location>
        <begin position="446"/>
        <end position="529"/>
    </location>
</feature>
<feature type="compositionally biased region" description="Polar residues" evidence="7">
    <location>
        <begin position="236"/>
        <end position="259"/>
    </location>
</feature>
<evidence type="ECO:0000256" key="7">
    <source>
        <dbReference type="SAM" id="MobiDB-lite"/>
    </source>
</evidence>
<feature type="compositionally biased region" description="Low complexity" evidence="7">
    <location>
        <begin position="90"/>
        <end position="105"/>
    </location>
</feature>
<evidence type="ECO:0000313" key="8">
    <source>
        <dbReference type="EMBL" id="KAG7562175.1"/>
    </source>
</evidence>
<keyword evidence="9" id="KW-1185">Reference proteome</keyword>
<evidence type="ECO:0000256" key="4">
    <source>
        <dbReference type="ARBA" id="ARBA00023015"/>
    </source>
</evidence>
<dbReference type="InterPro" id="IPR012423">
    <property type="entry name" value="Eaf7/MRGBP"/>
</dbReference>
<feature type="region of interest" description="Disordered" evidence="7">
    <location>
        <begin position="588"/>
        <end position="814"/>
    </location>
</feature>
<evidence type="ECO:0000256" key="5">
    <source>
        <dbReference type="ARBA" id="ARBA00023163"/>
    </source>
</evidence>
<feature type="compositionally biased region" description="Low complexity" evidence="7">
    <location>
        <begin position="624"/>
        <end position="634"/>
    </location>
</feature>
<feature type="compositionally biased region" description="Basic and acidic residues" evidence="7">
    <location>
        <begin position="955"/>
        <end position="964"/>
    </location>
</feature>
<feature type="compositionally biased region" description="Basic and acidic residues" evidence="7">
    <location>
        <begin position="477"/>
        <end position="495"/>
    </location>
</feature>
<dbReference type="AlphaFoldDB" id="A0A8K0NRV7"/>
<feature type="compositionally biased region" description="Basic and acidic residues" evidence="7">
    <location>
        <begin position="606"/>
        <end position="623"/>
    </location>
</feature>
<feature type="compositionally biased region" description="Polar residues" evidence="7">
    <location>
        <begin position="687"/>
        <end position="703"/>
    </location>
</feature>
<feature type="compositionally biased region" description="Basic and acidic residues" evidence="7">
    <location>
        <begin position="200"/>
        <end position="209"/>
    </location>
</feature>
<gene>
    <name evidence="8" type="ORF">FFLO_02360</name>
</gene>
<comment type="similarity">
    <text evidence="2">Belongs to the EAF7 family.</text>
</comment>
<keyword evidence="6" id="KW-0539">Nucleus</keyword>
<feature type="compositionally biased region" description="Basic residues" evidence="7">
    <location>
        <begin position="1178"/>
        <end position="1187"/>
    </location>
</feature>
<feature type="region of interest" description="Disordered" evidence="7">
    <location>
        <begin position="826"/>
        <end position="1187"/>
    </location>
</feature>
<feature type="compositionally biased region" description="Acidic residues" evidence="7">
    <location>
        <begin position="589"/>
        <end position="601"/>
    </location>
</feature>
<feature type="compositionally biased region" description="Basic residues" evidence="7">
    <location>
        <begin position="728"/>
        <end position="738"/>
    </location>
</feature>
<comment type="caution">
    <text evidence="8">The sequence shown here is derived from an EMBL/GenBank/DDBJ whole genome shotgun (WGS) entry which is preliminary data.</text>
</comment>
<dbReference type="PANTHER" id="PTHR13581:SF5">
    <property type="entry name" value="MRG_MORF4L-BINDING PROTEIN"/>
    <property type="match status" value="1"/>
</dbReference>
<accession>A0A8K0NRV7</accession>
<name>A0A8K0NRV7_9TREE</name>
<evidence type="ECO:0000256" key="1">
    <source>
        <dbReference type="ARBA" id="ARBA00004123"/>
    </source>
</evidence>